<dbReference type="EC" id="3.5.1.28" evidence="2"/>
<comment type="catalytic activity">
    <reaction evidence="1">
        <text>Hydrolyzes the link between N-acetylmuramoyl residues and L-amino acid residues in certain cell-wall glycopeptides.</text>
        <dbReference type="EC" id="3.5.1.28"/>
    </reaction>
</comment>
<dbReference type="SUPFAM" id="SSF53187">
    <property type="entry name" value="Zn-dependent exopeptidases"/>
    <property type="match status" value="1"/>
</dbReference>
<evidence type="ECO:0000256" key="4">
    <source>
        <dbReference type="SAM" id="MobiDB-lite"/>
    </source>
</evidence>
<evidence type="ECO:0000259" key="5">
    <source>
        <dbReference type="SMART" id="SM00646"/>
    </source>
</evidence>
<dbReference type="InterPro" id="IPR050695">
    <property type="entry name" value="N-acetylmuramoyl_amidase_3"/>
</dbReference>
<name>A0A975BAT7_9BACT</name>
<sequence length="627" mass="71415">MILNIKCSKKIIILMFFIICILKAWHPENLWALSAEQEFYRAEVHFNNFMKNQDMVKYRDNWIVCIDKFESAYQKDPLGKFAPASLYMTGKLWQELYYKSGIKSDKHEAVDIFSRIIKRFPWSSYRKKAENSLAKLNGSSPGENTDSEEIPHLTKKTPLDKKDINLDKEISSLPVKQREQIFIESKAMYHQSLKNKSSQELARIFKDDEKDNETKDKAPDFKLPLADATIVNGLRVWSNPNYTRIVVDGDRQTDYTHKLLDKDVSLHKPQRLYIDFENSILGQNIPKVIPIDDDLLRGARAGQRTPSSVRVVIDIKSFKTYKIFSLNNPFRTIIDVWGQDAGTAHSSASHKTAQPKSYTEKPYYKKPVPAKQPDVKSNMTTHDLAKQLALGVKRIVIDPGHGGHDGGAPGYYSGVWEKNIVLSIANRLARKIRAELGCEIILTRSNDRFLSLEERTAIANTKNADLFISIHANASKNKRAYGIETYFLNLATDDDAILVAARENATSRKNISDLQTILNDLMKNSKINESSRLAAHIQTSMYSHLKRHYSNIKNKGVKQAPFYVLLGAQMPSILIETSFISNKMECSRLQNGNYQEHICTAIVNGIRKYIKETSPTAFLKEYPGKKG</sequence>
<feature type="region of interest" description="Disordered" evidence="4">
    <location>
        <begin position="134"/>
        <end position="153"/>
    </location>
</feature>
<dbReference type="Pfam" id="PF01520">
    <property type="entry name" value="Amidase_3"/>
    <property type="match status" value="1"/>
</dbReference>
<dbReference type="Proteomes" id="UP000663720">
    <property type="component" value="Chromosome"/>
</dbReference>
<dbReference type="Gene3D" id="3.40.630.40">
    <property type="entry name" value="Zn-dependent exopeptidases"/>
    <property type="match status" value="1"/>
</dbReference>
<feature type="region of interest" description="Disordered" evidence="4">
    <location>
        <begin position="344"/>
        <end position="377"/>
    </location>
</feature>
<dbReference type="EMBL" id="CP061799">
    <property type="protein sequence ID" value="QTA81948.1"/>
    <property type="molecule type" value="Genomic_DNA"/>
</dbReference>
<evidence type="ECO:0000256" key="1">
    <source>
        <dbReference type="ARBA" id="ARBA00001561"/>
    </source>
</evidence>
<dbReference type="GO" id="GO:0009253">
    <property type="term" value="P:peptidoglycan catabolic process"/>
    <property type="evidence" value="ECO:0007669"/>
    <property type="project" value="InterPro"/>
</dbReference>
<gene>
    <name evidence="6" type="ORF">dnl_43060</name>
</gene>
<evidence type="ECO:0000256" key="2">
    <source>
        <dbReference type="ARBA" id="ARBA00011901"/>
    </source>
</evidence>
<dbReference type="PANTHER" id="PTHR30404:SF0">
    <property type="entry name" value="N-ACETYLMURAMOYL-L-ALANINE AMIDASE AMIC"/>
    <property type="match status" value="1"/>
</dbReference>
<keyword evidence="7" id="KW-1185">Reference proteome</keyword>
<dbReference type="AlphaFoldDB" id="A0A975BAT7"/>
<accession>A0A975BAT7</accession>
<keyword evidence="3" id="KW-0378">Hydrolase</keyword>
<dbReference type="InterPro" id="IPR021731">
    <property type="entry name" value="AMIN_dom"/>
</dbReference>
<dbReference type="KEGG" id="dli:dnl_43060"/>
<dbReference type="GO" id="GO:0008745">
    <property type="term" value="F:N-acetylmuramoyl-L-alanine amidase activity"/>
    <property type="evidence" value="ECO:0007669"/>
    <property type="project" value="UniProtKB-EC"/>
</dbReference>
<dbReference type="SMART" id="SM00646">
    <property type="entry name" value="Ami_3"/>
    <property type="match status" value="1"/>
</dbReference>
<dbReference type="InterPro" id="IPR002508">
    <property type="entry name" value="MurNAc-LAA_cat"/>
</dbReference>
<dbReference type="CDD" id="cd02696">
    <property type="entry name" value="MurNAc-LAA"/>
    <property type="match status" value="1"/>
</dbReference>
<proteinExistence type="predicted"/>
<dbReference type="Pfam" id="PF11741">
    <property type="entry name" value="AMIN"/>
    <property type="match status" value="1"/>
</dbReference>
<dbReference type="FunFam" id="3.40.630.40:FF:000005">
    <property type="entry name" value="N-acetylmuramoyl-L-alanine amidase (AmiA)"/>
    <property type="match status" value="1"/>
</dbReference>
<dbReference type="RefSeq" id="WP_207687925.1">
    <property type="nucleotide sequence ID" value="NZ_CP061799.1"/>
</dbReference>
<dbReference type="PANTHER" id="PTHR30404">
    <property type="entry name" value="N-ACETYLMURAMOYL-L-ALANINE AMIDASE"/>
    <property type="match status" value="1"/>
</dbReference>
<feature type="domain" description="MurNAc-LAA" evidence="5">
    <location>
        <begin position="456"/>
        <end position="607"/>
    </location>
</feature>
<protein>
    <recommendedName>
        <fullName evidence="2">N-acetylmuramoyl-L-alanine amidase</fullName>
        <ecNumber evidence="2">3.5.1.28</ecNumber>
    </recommendedName>
</protein>
<feature type="compositionally biased region" description="Polar residues" evidence="4">
    <location>
        <begin position="344"/>
        <end position="357"/>
    </location>
</feature>
<dbReference type="Gene3D" id="1.25.40.10">
    <property type="entry name" value="Tetratricopeptide repeat domain"/>
    <property type="match status" value="1"/>
</dbReference>
<dbReference type="GO" id="GO:0030288">
    <property type="term" value="C:outer membrane-bounded periplasmic space"/>
    <property type="evidence" value="ECO:0007669"/>
    <property type="project" value="TreeGrafter"/>
</dbReference>
<reference evidence="6" key="1">
    <citation type="journal article" date="2021" name="Microb. Physiol.">
        <title>Proteogenomic Insights into the Physiology of Marine, Sulfate-Reducing, Filamentous Desulfonema limicola and Desulfonema magnum.</title>
        <authorList>
            <person name="Schnaars V."/>
            <person name="Wohlbrand L."/>
            <person name="Scheve S."/>
            <person name="Hinrichs C."/>
            <person name="Reinhardt R."/>
            <person name="Rabus R."/>
        </authorList>
    </citation>
    <scope>NUCLEOTIDE SEQUENCE</scope>
    <source>
        <strain evidence="6">5ac10</strain>
    </source>
</reference>
<evidence type="ECO:0000256" key="3">
    <source>
        <dbReference type="ARBA" id="ARBA00022801"/>
    </source>
</evidence>
<dbReference type="InterPro" id="IPR011990">
    <property type="entry name" value="TPR-like_helical_dom_sf"/>
</dbReference>
<evidence type="ECO:0000313" key="7">
    <source>
        <dbReference type="Proteomes" id="UP000663720"/>
    </source>
</evidence>
<evidence type="ECO:0000313" key="6">
    <source>
        <dbReference type="EMBL" id="QTA81948.1"/>
    </source>
</evidence>
<organism evidence="6 7">
    <name type="scientific">Desulfonema limicola</name>
    <dbReference type="NCBI Taxonomy" id="45656"/>
    <lineage>
        <taxon>Bacteria</taxon>
        <taxon>Pseudomonadati</taxon>
        <taxon>Thermodesulfobacteriota</taxon>
        <taxon>Desulfobacteria</taxon>
        <taxon>Desulfobacterales</taxon>
        <taxon>Desulfococcaceae</taxon>
        <taxon>Desulfonema</taxon>
    </lineage>
</organism>
<dbReference type="Gene3D" id="2.60.40.3500">
    <property type="match status" value="1"/>
</dbReference>